<dbReference type="Proteomes" id="UP001610063">
    <property type="component" value="Unassembled WGS sequence"/>
</dbReference>
<dbReference type="PANTHER" id="PTHR30329:SF21">
    <property type="entry name" value="LIPOPROTEIN YIAD-RELATED"/>
    <property type="match status" value="1"/>
</dbReference>
<dbReference type="SUPFAM" id="SSF49464">
    <property type="entry name" value="Carboxypeptidase regulatory domain-like"/>
    <property type="match status" value="1"/>
</dbReference>
<dbReference type="EMBL" id="JBIPKE010000016">
    <property type="protein sequence ID" value="MFH6983865.1"/>
    <property type="molecule type" value="Genomic_DNA"/>
</dbReference>
<dbReference type="InterPro" id="IPR036737">
    <property type="entry name" value="OmpA-like_sf"/>
</dbReference>
<dbReference type="PROSITE" id="PS51123">
    <property type="entry name" value="OMPA_2"/>
    <property type="match status" value="1"/>
</dbReference>
<keyword evidence="8" id="KW-1185">Reference proteome</keyword>
<evidence type="ECO:0000313" key="8">
    <source>
        <dbReference type="Proteomes" id="UP001610063"/>
    </source>
</evidence>
<evidence type="ECO:0000256" key="3">
    <source>
        <dbReference type="ARBA" id="ARBA00023237"/>
    </source>
</evidence>
<name>A0ABW7N8S7_9BACT</name>
<dbReference type="PRINTS" id="PR01021">
    <property type="entry name" value="OMPADOMAIN"/>
</dbReference>
<accession>A0ABW7N8S7</accession>
<dbReference type="Pfam" id="PF00691">
    <property type="entry name" value="OmpA"/>
    <property type="match status" value="1"/>
</dbReference>
<keyword evidence="3" id="KW-0998">Cell outer membrane</keyword>
<proteinExistence type="predicted"/>
<feature type="domain" description="OmpA-like" evidence="6">
    <location>
        <begin position="113"/>
        <end position="229"/>
    </location>
</feature>
<dbReference type="PANTHER" id="PTHR30329">
    <property type="entry name" value="STATOR ELEMENT OF FLAGELLAR MOTOR COMPLEX"/>
    <property type="match status" value="1"/>
</dbReference>
<dbReference type="SUPFAM" id="SSF103088">
    <property type="entry name" value="OmpA-like"/>
    <property type="match status" value="1"/>
</dbReference>
<dbReference type="InterPro" id="IPR006664">
    <property type="entry name" value="OMP_bac"/>
</dbReference>
<reference evidence="7 8" key="1">
    <citation type="journal article" date="2013" name="Int. J. Syst. Evol. Microbiol.">
        <title>Marinoscillum luteum sp. nov., isolated from marine sediment.</title>
        <authorList>
            <person name="Cha I.T."/>
            <person name="Park S.J."/>
            <person name="Kim S.J."/>
            <person name="Kim J.G."/>
            <person name="Jung M.Y."/>
            <person name="Shin K.S."/>
            <person name="Kwon K.K."/>
            <person name="Yang S.H."/>
            <person name="Seo Y.S."/>
            <person name="Rhee S.K."/>
        </authorList>
    </citation>
    <scope>NUCLEOTIDE SEQUENCE [LARGE SCALE GENOMIC DNA]</scope>
    <source>
        <strain evidence="7 8">KCTC 23939</strain>
    </source>
</reference>
<keyword evidence="5" id="KW-0732">Signal</keyword>
<protein>
    <submittedName>
        <fullName evidence="7">OmpA family protein</fullName>
    </submittedName>
</protein>
<evidence type="ECO:0000256" key="5">
    <source>
        <dbReference type="SAM" id="SignalP"/>
    </source>
</evidence>
<keyword evidence="2 4" id="KW-0472">Membrane</keyword>
<comment type="caution">
    <text evidence="7">The sequence shown here is derived from an EMBL/GenBank/DDBJ whole genome shotgun (WGS) entry which is preliminary data.</text>
</comment>
<gene>
    <name evidence="7" type="ORF">ACHKAR_10455</name>
</gene>
<dbReference type="CDD" id="cd07185">
    <property type="entry name" value="OmpA_C-like"/>
    <property type="match status" value="1"/>
</dbReference>
<evidence type="ECO:0000259" key="6">
    <source>
        <dbReference type="PROSITE" id="PS51123"/>
    </source>
</evidence>
<dbReference type="RefSeq" id="WP_395417383.1">
    <property type="nucleotide sequence ID" value="NZ_JBIPKE010000016.1"/>
</dbReference>
<comment type="subcellular location">
    <subcellularLocation>
        <location evidence="1">Cell outer membrane</location>
    </subcellularLocation>
</comment>
<dbReference type="InterPro" id="IPR050330">
    <property type="entry name" value="Bact_OuterMem_StrucFunc"/>
</dbReference>
<dbReference type="InterPro" id="IPR006665">
    <property type="entry name" value="OmpA-like"/>
</dbReference>
<feature type="chain" id="PRO_5046874432" evidence="5">
    <location>
        <begin position="22"/>
        <end position="229"/>
    </location>
</feature>
<dbReference type="Gene3D" id="3.30.1330.60">
    <property type="entry name" value="OmpA-like domain"/>
    <property type="match status" value="1"/>
</dbReference>
<evidence type="ECO:0000256" key="1">
    <source>
        <dbReference type="ARBA" id="ARBA00004442"/>
    </source>
</evidence>
<sequence length="229" mass="25805">MYRTLLSLILISAALISQGQAIDKYVRFNGKVLSQKDSSGISASIYYEKLPYYDDMGTAKSGPQGNYEFYLINGDKYNFRITLNGYLELTRELSISNANGDGSMNYDFYLEPEEEPELITLNNLIFARGSDVITESSFEELDNLVEYLDSRPSLIIQLEGHTDFAGNPEANMSLSEARVVAVKEYLVSKGVKKNRVLTKAFGGSQPLYTERTDEAKTKNRRVEVRVISR</sequence>
<evidence type="ECO:0000256" key="4">
    <source>
        <dbReference type="PROSITE-ProRule" id="PRU00473"/>
    </source>
</evidence>
<dbReference type="InterPro" id="IPR008969">
    <property type="entry name" value="CarboxyPept-like_regulatory"/>
</dbReference>
<evidence type="ECO:0000313" key="7">
    <source>
        <dbReference type="EMBL" id="MFH6983865.1"/>
    </source>
</evidence>
<organism evidence="7 8">
    <name type="scientific">Marinoscillum luteum</name>
    <dbReference type="NCBI Taxonomy" id="861051"/>
    <lineage>
        <taxon>Bacteria</taxon>
        <taxon>Pseudomonadati</taxon>
        <taxon>Bacteroidota</taxon>
        <taxon>Cytophagia</taxon>
        <taxon>Cytophagales</taxon>
        <taxon>Reichenbachiellaceae</taxon>
        <taxon>Marinoscillum</taxon>
    </lineage>
</organism>
<feature type="signal peptide" evidence="5">
    <location>
        <begin position="1"/>
        <end position="21"/>
    </location>
</feature>
<evidence type="ECO:0000256" key="2">
    <source>
        <dbReference type="ARBA" id="ARBA00023136"/>
    </source>
</evidence>